<organism evidence="1 2">
    <name type="scientific">Scophthalmus maximus</name>
    <name type="common">Turbot</name>
    <name type="synonym">Psetta maxima</name>
    <dbReference type="NCBI Taxonomy" id="52904"/>
    <lineage>
        <taxon>Eukaryota</taxon>
        <taxon>Metazoa</taxon>
        <taxon>Chordata</taxon>
        <taxon>Craniata</taxon>
        <taxon>Vertebrata</taxon>
        <taxon>Euteleostomi</taxon>
        <taxon>Actinopterygii</taxon>
        <taxon>Neopterygii</taxon>
        <taxon>Teleostei</taxon>
        <taxon>Neoteleostei</taxon>
        <taxon>Acanthomorphata</taxon>
        <taxon>Carangaria</taxon>
        <taxon>Pleuronectiformes</taxon>
        <taxon>Pleuronectoidei</taxon>
        <taxon>Scophthalmidae</taxon>
        <taxon>Scophthalmus</taxon>
    </lineage>
</organism>
<name>A0A2U9BMF9_SCOMX</name>
<proteinExistence type="predicted"/>
<reference evidence="1 2" key="1">
    <citation type="submission" date="2017-12" db="EMBL/GenBank/DDBJ databases">
        <title>Integrating genomic resources of turbot (Scophthalmus maximus) in depth evaluation of genetic and physical mapping variation across individuals.</title>
        <authorList>
            <person name="Martinez P."/>
        </authorList>
    </citation>
    <scope>NUCLEOTIDE SEQUENCE [LARGE SCALE GENOMIC DNA]</scope>
</reference>
<evidence type="ECO:0000313" key="2">
    <source>
        <dbReference type="Proteomes" id="UP000246464"/>
    </source>
</evidence>
<accession>A0A2U9BMF9</accession>
<protein>
    <submittedName>
        <fullName evidence="1">Uncharacterized protein</fullName>
    </submittedName>
</protein>
<gene>
    <name evidence="1" type="ORF">SMAX5B_011339</name>
</gene>
<dbReference type="AlphaFoldDB" id="A0A2U9BMF9"/>
<dbReference type="Proteomes" id="UP000246464">
    <property type="component" value="Chromosome 8"/>
</dbReference>
<dbReference type="EMBL" id="CP026250">
    <property type="protein sequence ID" value="AWP05284.1"/>
    <property type="molecule type" value="Genomic_DNA"/>
</dbReference>
<sequence>MTPLRGCQTRPASPHAGPCRLRVTGEICKPTVETSRGKTAAGKSCLVVNQCSMWTRFQPARGF</sequence>
<evidence type="ECO:0000313" key="1">
    <source>
        <dbReference type="EMBL" id="AWP05284.1"/>
    </source>
</evidence>
<keyword evidence="2" id="KW-1185">Reference proteome</keyword>